<proteinExistence type="predicted"/>
<accession>A0ABN6ND04</accession>
<dbReference type="RefSeq" id="WP_248342801.1">
    <property type="nucleotide sequence ID" value="NZ_AP025592.1"/>
</dbReference>
<evidence type="ECO:0000259" key="1">
    <source>
        <dbReference type="Pfam" id="PF01636"/>
    </source>
</evidence>
<dbReference type="Pfam" id="PF01636">
    <property type="entry name" value="APH"/>
    <property type="match status" value="1"/>
</dbReference>
<dbReference type="InterPro" id="IPR011009">
    <property type="entry name" value="Kinase-like_dom_sf"/>
</dbReference>
<feature type="domain" description="Aminoglycoside phosphotransferase" evidence="1">
    <location>
        <begin position="36"/>
        <end position="283"/>
    </location>
</feature>
<dbReference type="Gene3D" id="3.90.1200.10">
    <property type="match status" value="1"/>
</dbReference>
<evidence type="ECO:0000313" key="2">
    <source>
        <dbReference type="EMBL" id="BDG10351.1"/>
    </source>
</evidence>
<dbReference type="Gene3D" id="3.30.200.20">
    <property type="entry name" value="Phosphorylase Kinase, domain 1"/>
    <property type="match status" value="1"/>
</dbReference>
<sequence length="364" mass="40510">MASDPVTTTTGPLAEARVREALRRHAGAAVADGPVQGLGGHASLRTYWRARGASPSLMVMVMPPGAKPEEATQGGPPAEEPFVNVQRYLARIGVRVPRILAFFPPEGALAGVPGVVMILEDLGDDMLETRLLAGDDREKLYEAAVDQLARLRAAAEARPDPACVAFGRRFDQGLYRWELDHFREWLLEAWKGASLAPDERAFVDAEFDRLSARLAAEPLGFTHRDYQSRNLMVLPGGEQAVLDFQDALLGPRQYDLVALLRDSYVELPADLVERMLRRWLERFHEAGGPRLEYGPFRELFDLLTVQRKLKDAGRFVFIDRVKKNPGFLVSIPASLRYVRDAFGRLPELAELRGVLGRHVPELLG</sequence>
<protein>
    <submittedName>
        <fullName evidence="2">Cell wall phosphotransferase</fullName>
    </submittedName>
</protein>
<organism evidence="2 3">
    <name type="scientific">Anaeromyxobacter paludicola</name>
    <dbReference type="NCBI Taxonomy" id="2918171"/>
    <lineage>
        <taxon>Bacteria</taxon>
        <taxon>Pseudomonadati</taxon>
        <taxon>Myxococcota</taxon>
        <taxon>Myxococcia</taxon>
        <taxon>Myxococcales</taxon>
        <taxon>Cystobacterineae</taxon>
        <taxon>Anaeromyxobacteraceae</taxon>
        <taxon>Anaeromyxobacter</taxon>
    </lineage>
</organism>
<dbReference type="EMBL" id="AP025592">
    <property type="protein sequence ID" value="BDG10351.1"/>
    <property type="molecule type" value="Genomic_DNA"/>
</dbReference>
<dbReference type="Proteomes" id="UP001162734">
    <property type="component" value="Chromosome"/>
</dbReference>
<reference evidence="3" key="1">
    <citation type="journal article" date="2022" name="Int. J. Syst. Evol. Microbiol.">
        <title>Anaeromyxobacter oryzae sp. nov., Anaeromyxobacter diazotrophicus sp. nov. and Anaeromyxobacter paludicola sp. nov., isolated from paddy soils.</title>
        <authorList>
            <person name="Itoh H."/>
            <person name="Xu Z."/>
            <person name="Mise K."/>
            <person name="Masuda Y."/>
            <person name="Ushijima N."/>
            <person name="Hayakawa C."/>
            <person name="Shiratori Y."/>
            <person name="Senoo K."/>
        </authorList>
    </citation>
    <scope>NUCLEOTIDE SEQUENCE [LARGE SCALE GENOMIC DNA]</scope>
    <source>
        <strain evidence="3">Red630</strain>
    </source>
</reference>
<gene>
    <name evidence="2" type="ORF">AMPC_34640</name>
</gene>
<dbReference type="SUPFAM" id="SSF56112">
    <property type="entry name" value="Protein kinase-like (PK-like)"/>
    <property type="match status" value="1"/>
</dbReference>
<name>A0ABN6ND04_9BACT</name>
<dbReference type="InterPro" id="IPR002575">
    <property type="entry name" value="Aminoglycoside_PTrfase"/>
</dbReference>
<keyword evidence="3" id="KW-1185">Reference proteome</keyword>
<evidence type="ECO:0000313" key="3">
    <source>
        <dbReference type="Proteomes" id="UP001162734"/>
    </source>
</evidence>